<evidence type="ECO:0000313" key="4">
    <source>
        <dbReference type="Proteomes" id="UP000295142"/>
    </source>
</evidence>
<dbReference type="PANTHER" id="PTHR47495:SF1">
    <property type="entry name" value="BLL3820 PROTEIN"/>
    <property type="match status" value="1"/>
</dbReference>
<gene>
    <name evidence="3" type="ORF">EV655_10769</name>
</gene>
<dbReference type="InterPro" id="IPR012368">
    <property type="entry name" value="OxRdtase_Mopterin-bd_su_IorB"/>
</dbReference>
<dbReference type="InterPro" id="IPR000674">
    <property type="entry name" value="Ald_Oxase/Xan_DH_a/b"/>
</dbReference>
<comment type="caution">
    <text evidence="3">The sequence shown here is derived from an EMBL/GenBank/DDBJ whole genome shotgun (WGS) entry which is preliminary data.</text>
</comment>
<dbReference type="InterPro" id="IPR052516">
    <property type="entry name" value="N-heterocyclic_Hydroxylase"/>
</dbReference>
<dbReference type="PANTHER" id="PTHR47495">
    <property type="entry name" value="ALDEHYDE DEHYDROGENASE"/>
    <property type="match status" value="1"/>
</dbReference>
<keyword evidence="1" id="KW-0812">Transmembrane</keyword>
<dbReference type="Gene3D" id="3.30.365.10">
    <property type="entry name" value="Aldehyde oxidase/xanthine dehydrogenase, molybdopterin binding domain"/>
    <property type="match status" value="4"/>
</dbReference>
<keyword evidence="1" id="KW-0472">Membrane</keyword>
<dbReference type="EMBL" id="SLWW01000007">
    <property type="protein sequence ID" value="TCO71176.1"/>
    <property type="molecule type" value="Genomic_DNA"/>
</dbReference>
<evidence type="ECO:0000256" key="1">
    <source>
        <dbReference type="SAM" id="Phobius"/>
    </source>
</evidence>
<dbReference type="InterPro" id="IPR046867">
    <property type="entry name" value="AldOxase/xan_DH_MoCoBD2"/>
</dbReference>
<dbReference type="GO" id="GO:0016491">
    <property type="term" value="F:oxidoreductase activity"/>
    <property type="evidence" value="ECO:0007669"/>
    <property type="project" value="InterPro"/>
</dbReference>
<organism evidence="3 4">
    <name type="scientific">Rhodovulum euryhalinum</name>
    <dbReference type="NCBI Taxonomy" id="35805"/>
    <lineage>
        <taxon>Bacteria</taxon>
        <taxon>Pseudomonadati</taxon>
        <taxon>Pseudomonadota</taxon>
        <taxon>Alphaproteobacteria</taxon>
        <taxon>Rhodobacterales</taxon>
        <taxon>Paracoccaceae</taxon>
        <taxon>Rhodovulum</taxon>
    </lineage>
</organism>
<dbReference type="RefSeq" id="WP_132544316.1">
    <property type="nucleotide sequence ID" value="NZ_SLWW01000007.1"/>
</dbReference>
<sequence length="746" mass="78716">MAGLGKIARRGFLVGAATVAGGFAIGIYSLRQPYVSPLADDLPPGMAALTPHVLIDRGGITLITPRADMGQGATSIQAALIAEELDVALDAVRTDPGPPAPAYYNARIVAEGLPFAATDEGWMAEAAREAGGWASKLMALQITGGSSTVPDAYDRLRHAGAAARAILVTAAARRLGVAEDTLTTGDGAVIAPDGTRLSYVELAPAAGRLLEPREVRLKDPAEWRLLGRPMRRIDIVAKSTGLQRYGIDQALPGMLFAAVRTNPRRGGGVVAMDASAAEAMKGVVRVVPLPGGAGVLADSTWRAFEAVRAIRFDWGPAPYPATTGALFESIAAALDEDARDSRLKDEGDIEAALADGADVEADYRVPFLAHAPLEPMTALAWFRNGQLEVRAGTQIPGFAAKTARRLSGLSRDGVLLRALPMGGSFGRRLEDDFIDQAVRLAWAAEGRPVKLTWSREEDMTHDFPRPAAIARGRGRVAEGRVAALDLSIAAPSVSESQMGRLGFNALGADTAIVAGAWDQPFAIPAYRVTGYRAAETVPVSSWRSVGASANGFFHESLLDELIHEAGADPLAERLRLCSHAPSARVLEAVGEMSGWGGALGPGRGRGLAFTLSFGVPCAEVVEVTATDRGIRIDRVFVAAEVGRVLDPVNFENQVQGGVVWGLSHAIWSELTYADGRPEQENFDTYPAMRLPACPEIVVRGLETTDTIRGIGEPPVPPAAPALANAIFAATGQRVRELPLAKSVRFA</sequence>
<reference evidence="3 4" key="1">
    <citation type="submission" date="2019-03" db="EMBL/GenBank/DDBJ databases">
        <title>Genomic Encyclopedia of Type Strains, Phase IV (KMG-IV): sequencing the most valuable type-strain genomes for metagenomic binning, comparative biology and taxonomic classification.</title>
        <authorList>
            <person name="Goeker M."/>
        </authorList>
    </citation>
    <scope>NUCLEOTIDE SEQUENCE [LARGE SCALE GENOMIC DNA]</scope>
    <source>
        <strain evidence="3 4">DSM 4868</strain>
    </source>
</reference>
<feature type="domain" description="Aldehyde oxidase/xanthine dehydrogenase a/b hammerhead" evidence="2">
    <location>
        <begin position="240"/>
        <end position="318"/>
    </location>
</feature>
<proteinExistence type="predicted"/>
<dbReference type="PIRSF" id="PIRSF036389">
    <property type="entry name" value="IOR_B"/>
    <property type="match status" value="1"/>
</dbReference>
<accession>A0A4R2KKL0</accession>
<dbReference type="InterPro" id="IPR037165">
    <property type="entry name" value="AldOxase/xan_DH_Mopterin-bd_sf"/>
</dbReference>
<dbReference type="InterPro" id="IPR008274">
    <property type="entry name" value="AldOxase/xan_DH_MoCoBD1"/>
</dbReference>
<name>A0A4R2KKL0_9RHOB</name>
<feature type="transmembrane region" description="Helical" evidence="1">
    <location>
        <begin position="12"/>
        <end position="30"/>
    </location>
</feature>
<dbReference type="Gene3D" id="3.90.1170.50">
    <property type="entry name" value="Aldehyde oxidase/xanthine dehydrogenase, a/b hammerhead"/>
    <property type="match status" value="1"/>
</dbReference>
<keyword evidence="4" id="KW-1185">Reference proteome</keyword>
<dbReference type="Pfam" id="PF02738">
    <property type="entry name" value="MoCoBD_1"/>
    <property type="match status" value="1"/>
</dbReference>
<dbReference type="Pfam" id="PF20256">
    <property type="entry name" value="MoCoBD_2"/>
    <property type="match status" value="1"/>
</dbReference>
<protein>
    <submittedName>
        <fullName evidence="3">Isoquinoline 1-oxidoreductase beta subunit</fullName>
    </submittedName>
</protein>
<keyword evidence="1" id="KW-1133">Transmembrane helix</keyword>
<dbReference type="SMART" id="SM01008">
    <property type="entry name" value="Ald_Xan_dh_C"/>
    <property type="match status" value="1"/>
</dbReference>
<evidence type="ECO:0000313" key="3">
    <source>
        <dbReference type="EMBL" id="TCO71176.1"/>
    </source>
</evidence>
<dbReference type="AlphaFoldDB" id="A0A4R2KKL0"/>
<dbReference type="Proteomes" id="UP000295142">
    <property type="component" value="Unassembled WGS sequence"/>
</dbReference>
<dbReference type="OrthoDB" id="9767994at2"/>
<dbReference type="SUPFAM" id="SSF56003">
    <property type="entry name" value="Molybdenum cofactor-binding domain"/>
    <property type="match status" value="2"/>
</dbReference>
<evidence type="ECO:0000259" key="2">
    <source>
        <dbReference type="SMART" id="SM01008"/>
    </source>
</evidence>